<reference evidence="2 3" key="1">
    <citation type="journal article" date="2008" name="PLoS Genet.">
        <title>Complete genome sequence of the N2-fixing broad host range endophyte Klebsiella pneumoniae 342 and virulence predictions verified in mice.</title>
        <authorList>
            <person name="Fouts D.E."/>
            <person name="Tyler H.L."/>
            <person name="DeBoy R.T."/>
            <person name="Daugherty S."/>
            <person name="Ren Q."/>
            <person name="Badger J.H."/>
            <person name="Durkin A.S."/>
            <person name="Huot H."/>
            <person name="Shrivastava S."/>
            <person name="Kothari S."/>
            <person name="Dodson R.J."/>
            <person name="Mohamoud Y."/>
            <person name="Khouri H."/>
            <person name="Roesch L.F."/>
            <person name="Krogfelt K.A."/>
            <person name="Struve C."/>
            <person name="Triplett E.W."/>
            <person name="Methe B.A."/>
        </authorList>
    </citation>
    <scope>NUCLEOTIDE SEQUENCE [LARGE SCALE GENOMIC DNA]</scope>
    <source>
        <strain evidence="2 3">342</strain>
    </source>
</reference>
<evidence type="ECO:0000313" key="2">
    <source>
        <dbReference type="EMBL" id="ACI06880.1"/>
    </source>
</evidence>
<dbReference type="AlphaFoldDB" id="B5XTN5"/>
<dbReference type="KEGG" id="kpe:KPK_0294"/>
<accession>B5XTN5</accession>
<organism evidence="2 3">
    <name type="scientific">Klebsiella variicola (strain 342)</name>
    <name type="common">Klebsiella pneumoniae</name>
    <dbReference type="NCBI Taxonomy" id="507522"/>
    <lineage>
        <taxon>Bacteria</taxon>
        <taxon>Pseudomonadati</taxon>
        <taxon>Pseudomonadota</taxon>
        <taxon>Gammaproteobacteria</taxon>
        <taxon>Enterobacterales</taxon>
        <taxon>Enterobacteriaceae</taxon>
        <taxon>Klebsiella/Raoultella group</taxon>
        <taxon>Klebsiella</taxon>
        <taxon>Klebsiella pneumoniae complex</taxon>
    </lineage>
</organism>
<dbReference type="HOGENOM" id="CLU_215260_0_0_6"/>
<keyword evidence="1" id="KW-1133">Transmembrane helix</keyword>
<gene>
    <name evidence="2" type="ordered locus">KPK_0294</name>
</gene>
<sequence>MQRFIPPYVSLFYAAGWTFFCLSSPKYRILSLLNRLKNRDFNLFFSEKLR</sequence>
<name>B5XTN5_KLEV3</name>
<keyword evidence="1" id="KW-0472">Membrane</keyword>
<feature type="transmembrane region" description="Helical" evidence="1">
    <location>
        <begin position="12"/>
        <end position="29"/>
    </location>
</feature>
<dbReference type="EMBL" id="CP000964">
    <property type="protein sequence ID" value="ACI06880.1"/>
    <property type="molecule type" value="Genomic_DNA"/>
</dbReference>
<dbReference type="Proteomes" id="UP000001734">
    <property type="component" value="Chromosome"/>
</dbReference>
<dbReference type="BioCyc" id="KPNE507522:GI0B-294-MONOMER"/>
<proteinExistence type="predicted"/>
<evidence type="ECO:0000313" key="3">
    <source>
        <dbReference type="Proteomes" id="UP000001734"/>
    </source>
</evidence>
<evidence type="ECO:0000256" key="1">
    <source>
        <dbReference type="SAM" id="Phobius"/>
    </source>
</evidence>
<keyword evidence="1" id="KW-0812">Transmembrane</keyword>
<protein>
    <submittedName>
        <fullName evidence="2">Uncharacterized protein</fullName>
    </submittedName>
</protein>